<comment type="caution">
    <text evidence="1">The sequence shown here is derived from an EMBL/GenBank/DDBJ whole genome shotgun (WGS) entry which is preliminary data.</text>
</comment>
<gene>
    <name evidence="1" type="ORF">AFUS01_LOCUS11506</name>
</gene>
<dbReference type="EMBL" id="CAJVCH010088610">
    <property type="protein sequence ID" value="CAG7722367.1"/>
    <property type="molecule type" value="Genomic_DNA"/>
</dbReference>
<evidence type="ECO:0000313" key="2">
    <source>
        <dbReference type="Proteomes" id="UP000708208"/>
    </source>
</evidence>
<proteinExistence type="predicted"/>
<dbReference type="OrthoDB" id="449062at2759"/>
<protein>
    <submittedName>
        <fullName evidence="1">Uncharacterized protein</fullName>
    </submittedName>
</protein>
<reference evidence="1" key="1">
    <citation type="submission" date="2021-06" db="EMBL/GenBank/DDBJ databases">
        <authorList>
            <person name="Hodson N. C."/>
            <person name="Mongue J. A."/>
            <person name="Jaron S. K."/>
        </authorList>
    </citation>
    <scope>NUCLEOTIDE SEQUENCE</scope>
</reference>
<dbReference type="Proteomes" id="UP000708208">
    <property type="component" value="Unassembled WGS sequence"/>
</dbReference>
<accession>A0A8J2JME9</accession>
<dbReference type="AlphaFoldDB" id="A0A8J2JME9"/>
<keyword evidence="2" id="KW-1185">Reference proteome</keyword>
<name>A0A8J2JME9_9HEXA</name>
<organism evidence="1 2">
    <name type="scientific">Allacma fusca</name>
    <dbReference type="NCBI Taxonomy" id="39272"/>
    <lineage>
        <taxon>Eukaryota</taxon>
        <taxon>Metazoa</taxon>
        <taxon>Ecdysozoa</taxon>
        <taxon>Arthropoda</taxon>
        <taxon>Hexapoda</taxon>
        <taxon>Collembola</taxon>
        <taxon>Symphypleona</taxon>
        <taxon>Sminthuridae</taxon>
        <taxon>Allacma</taxon>
    </lineage>
</organism>
<sequence length="128" mass="14424">MKSVLLADDKRVAYNRSAERKRILFQHQALRYLSQLLNDFPDDGSTLNAIVVLLGSMACREDYCISMEAGGVLSGIEHILSKKHSNPLLTKHTLSLLRFINVSAIVREKVCGYGLMEHVLKVAHLYRV</sequence>
<evidence type="ECO:0000313" key="1">
    <source>
        <dbReference type="EMBL" id="CAG7722367.1"/>
    </source>
</evidence>